<feature type="chain" id="PRO_5045421308" description="Outer membrane protein beta-barrel domain-containing protein" evidence="2">
    <location>
        <begin position="24"/>
        <end position="369"/>
    </location>
</feature>
<name>A0ABX0JUD0_9PROT</name>
<dbReference type="RefSeq" id="WP_173584913.1">
    <property type="nucleotide sequence ID" value="NZ_WOTB01000040.1"/>
</dbReference>
<evidence type="ECO:0000256" key="1">
    <source>
        <dbReference type="SAM" id="MobiDB-lite"/>
    </source>
</evidence>
<dbReference type="Proteomes" id="UP000635278">
    <property type="component" value="Unassembled WGS sequence"/>
</dbReference>
<accession>A0ABX0JUD0</accession>
<gene>
    <name evidence="3" type="ORF">GOB93_18390</name>
</gene>
<keyword evidence="4" id="KW-1185">Reference proteome</keyword>
<dbReference type="EMBL" id="WOTB01000040">
    <property type="protein sequence ID" value="NHN86580.1"/>
    <property type="molecule type" value="Genomic_DNA"/>
</dbReference>
<comment type="caution">
    <text evidence="3">The sequence shown here is derived from an EMBL/GenBank/DDBJ whole genome shotgun (WGS) entry which is preliminary data.</text>
</comment>
<feature type="signal peptide" evidence="2">
    <location>
        <begin position="1"/>
        <end position="23"/>
    </location>
</feature>
<feature type="region of interest" description="Disordered" evidence="1">
    <location>
        <begin position="60"/>
        <end position="94"/>
    </location>
</feature>
<reference evidence="3 4" key="1">
    <citation type="journal article" date="2020" name="Int. J. Syst. Evol. Microbiol.">
        <title>Novel acetic acid bacteria from cider fermentations: Acetobacter conturbans sp. nov. and Acetobacter fallax sp. nov.</title>
        <authorList>
            <person name="Sombolestani A.S."/>
            <person name="Cleenwerck I."/>
            <person name="Cnockaert M."/>
            <person name="Borremans W."/>
            <person name="Wieme A.D."/>
            <person name="De Vuyst L."/>
            <person name="Vandamme P."/>
        </authorList>
    </citation>
    <scope>NUCLEOTIDE SEQUENCE [LARGE SCALE GENOMIC DNA]</scope>
    <source>
        <strain evidence="3 4">LMG 30640</strain>
    </source>
</reference>
<evidence type="ECO:0000313" key="4">
    <source>
        <dbReference type="Proteomes" id="UP000635278"/>
    </source>
</evidence>
<proteinExistence type="predicted"/>
<evidence type="ECO:0000313" key="3">
    <source>
        <dbReference type="EMBL" id="NHN86580.1"/>
    </source>
</evidence>
<evidence type="ECO:0000256" key="2">
    <source>
        <dbReference type="SAM" id="SignalP"/>
    </source>
</evidence>
<keyword evidence="2" id="KW-0732">Signal</keyword>
<evidence type="ECO:0008006" key="5">
    <source>
        <dbReference type="Google" id="ProtNLM"/>
    </source>
</evidence>
<feature type="compositionally biased region" description="Basic and acidic residues" evidence="1">
    <location>
        <begin position="79"/>
        <end position="92"/>
    </location>
</feature>
<organism evidence="3 4">
    <name type="scientific">Acetobacter musti</name>
    <dbReference type="NCBI Taxonomy" id="864732"/>
    <lineage>
        <taxon>Bacteria</taxon>
        <taxon>Pseudomonadati</taxon>
        <taxon>Pseudomonadota</taxon>
        <taxon>Alphaproteobacteria</taxon>
        <taxon>Acetobacterales</taxon>
        <taxon>Acetobacteraceae</taxon>
        <taxon>Acetobacter</taxon>
    </lineage>
</organism>
<protein>
    <recommendedName>
        <fullName evidence="5">Outer membrane protein beta-barrel domain-containing protein</fullName>
    </recommendedName>
</protein>
<sequence>MRKTILCLGLSFSALTVGTRAHAQFAPSHTTEYLDSRRESELRHQTLARMLMTIGMNPADNAPVVTDTSSTFSTPVRPFEPRPRKPRVRGDDSNAYGLHQSAAPYLAERPAPAVVQVNREIAFSMTGGWSDLRAHLPDNQYISAHGHETAWVPGFQLDASTMFDLEEVSNILLAVHFSLGDGDTRLRGKYYLPYFDDGDRGKTTGNRLTTDTRGEIGKGLMVSNLFMITPSVQAGYRTWNRDVVLSDDIVSVAGSSGNALAGILIHLDYAATDSFVIRGRLGWAEIIGARLHSHALYGNLRESTRSEWDAALDFDYRISSALHFVAGVQYRYDAFGRLTYSRHSHDDIRLQADNRTHYVTLHTGLAYAF</sequence>